<dbReference type="Gene3D" id="1.10.287.470">
    <property type="entry name" value="Helix hairpin bin"/>
    <property type="match status" value="1"/>
</dbReference>
<accession>A0ABT3CNV3</accession>
<reference evidence="6 7" key="1">
    <citation type="submission" date="2022-10" db="EMBL/GenBank/DDBJ databases">
        <title>Comparative genomics and taxonomic characterization of three novel marine species of genus Reichenbachiella exhibiting antioxidant and polysaccharide degradation activities.</title>
        <authorList>
            <person name="Muhammad N."/>
            <person name="Lee Y.-J."/>
            <person name="Ko J."/>
            <person name="Kim S.-G."/>
        </authorList>
    </citation>
    <scope>NUCLEOTIDE SEQUENCE [LARGE SCALE GENOMIC DNA]</scope>
    <source>
        <strain evidence="6 7">ABR2-5</strain>
    </source>
</reference>
<evidence type="ECO:0000313" key="6">
    <source>
        <dbReference type="EMBL" id="MCV9385413.1"/>
    </source>
</evidence>
<name>A0ABT3CNV3_9BACT</name>
<proteinExistence type="inferred from homology"/>
<organism evidence="6 7">
    <name type="scientific">Reichenbachiella ulvae</name>
    <dbReference type="NCBI Taxonomy" id="2980104"/>
    <lineage>
        <taxon>Bacteria</taxon>
        <taxon>Pseudomonadati</taxon>
        <taxon>Bacteroidota</taxon>
        <taxon>Cytophagia</taxon>
        <taxon>Cytophagales</taxon>
        <taxon>Reichenbachiellaceae</taxon>
        <taxon>Reichenbachiella</taxon>
    </lineage>
</organism>
<dbReference type="Proteomes" id="UP001300692">
    <property type="component" value="Unassembled WGS sequence"/>
</dbReference>
<dbReference type="InterPro" id="IPR058647">
    <property type="entry name" value="BSH_CzcB-like"/>
</dbReference>
<comment type="caution">
    <text evidence="6">The sequence shown here is derived from an EMBL/GenBank/DDBJ whole genome shotgun (WGS) entry which is preliminary data.</text>
</comment>
<dbReference type="InterPro" id="IPR051909">
    <property type="entry name" value="MFP_Cation_Efflux"/>
</dbReference>
<sequence length="394" mass="44538">MKIYRYLLIVLISSAGVLPSCQPQSHDHGHSGHEGAHHEESEEGKVHFSMQQFAALGMRVDTVTQRNMASYVEANGQLEVPPQNEAAVTAIIGANVASIKVIEGDEVKKGQVLAYLSHPNLIQLQTDYIQSWNQLQYLEQDYKRQEKLYEEKVGAGKEFQKTKADFLSTKAATQGLESQLKLLGLNIHTVQSGKIYSKVPVYSPISGYVRLVEVKTGQYVQPQTEMFELVNVEHIHADLMVFERDVHKVSKGQKVHFSTESLPDIELVANIYAVGKAFEQNPKAIHIHAEIENKVGQLIPGMYVNGRIITGEKMRMSLPNEAVVRDGDRYYVFAAEEMQEEWEFVPKEVVRKEQDGMWTAVEFVQQIESNQKVAWNNAYYLLAELKKSEAGHDH</sequence>
<dbReference type="Gene3D" id="2.40.30.170">
    <property type="match status" value="1"/>
</dbReference>
<dbReference type="InterPro" id="IPR006143">
    <property type="entry name" value="RND_pump_MFP"/>
</dbReference>
<dbReference type="Pfam" id="PF25954">
    <property type="entry name" value="Beta-barrel_RND_2"/>
    <property type="match status" value="1"/>
</dbReference>
<dbReference type="InterPro" id="IPR058792">
    <property type="entry name" value="Beta-barrel_RND_2"/>
</dbReference>
<evidence type="ECO:0000256" key="3">
    <source>
        <dbReference type="SAM" id="MobiDB-lite"/>
    </source>
</evidence>
<protein>
    <submittedName>
        <fullName evidence="6">Efflux RND transporter periplasmic adaptor subunit</fullName>
    </submittedName>
</protein>
<comment type="similarity">
    <text evidence="1">Belongs to the membrane fusion protein (MFP) (TC 8.A.1) family.</text>
</comment>
<dbReference type="PANTHER" id="PTHR30097">
    <property type="entry name" value="CATION EFFLUX SYSTEM PROTEIN CUSB"/>
    <property type="match status" value="1"/>
</dbReference>
<dbReference type="Gene3D" id="2.40.420.20">
    <property type="match status" value="1"/>
</dbReference>
<evidence type="ECO:0000256" key="1">
    <source>
        <dbReference type="ARBA" id="ARBA00009477"/>
    </source>
</evidence>
<evidence type="ECO:0000313" key="7">
    <source>
        <dbReference type="Proteomes" id="UP001300692"/>
    </source>
</evidence>
<evidence type="ECO:0000256" key="2">
    <source>
        <dbReference type="ARBA" id="ARBA00022448"/>
    </source>
</evidence>
<feature type="region of interest" description="Disordered" evidence="3">
    <location>
        <begin position="21"/>
        <end position="44"/>
    </location>
</feature>
<dbReference type="Gene3D" id="2.40.50.100">
    <property type="match status" value="1"/>
</dbReference>
<keyword evidence="2" id="KW-0813">Transport</keyword>
<keyword evidence="7" id="KW-1185">Reference proteome</keyword>
<feature type="compositionally biased region" description="Basic and acidic residues" evidence="3">
    <location>
        <begin position="25"/>
        <end position="44"/>
    </location>
</feature>
<evidence type="ECO:0000259" key="4">
    <source>
        <dbReference type="Pfam" id="PF25954"/>
    </source>
</evidence>
<dbReference type="PANTHER" id="PTHR30097:SF4">
    <property type="entry name" value="SLR6042 PROTEIN"/>
    <property type="match status" value="1"/>
</dbReference>
<feature type="domain" description="CzcB-like barrel-sandwich hybrid" evidence="5">
    <location>
        <begin position="86"/>
        <end position="230"/>
    </location>
</feature>
<evidence type="ECO:0000259" key="5">
    <source>
        <dbReference type="Pfam" id="PF25973"/>
    </source>
</evidence>
<feature type="domain" description="CusB-like beta-barrel" evidence="4">
    <location>
        <begin position="240"/>
        <end position="308"/>
    </location>
</feature>
<dbReference type="SUPFAM" id="SSF111369">
    <property type="entry name" value="HlyD-like secretion proteins"/>
    <property type="match status" value="1"/>
</dbReference>
<dbReference type="RefSeq" id="WP_264136203.1">
    <property type="nucleotide sequence ID" value="NZ_JAOYOD010000001.1"/>
</dbReference>
<dbReference type="Pfam" id="PF25973">
    <property type="entry name" value="BSH_CzcB"/>
    <property type="match status" value="1"/>
</dbReference>
<gene>
    <name evidence="6" type="ORF">N7U62_02000</name>
</gene>
<dbReference type="EMBL" id="JAOYOD010000001">
    <property type="protein sequence ID" value="MCV9385413.1"/>
    <property type="molecule type" value="Genomic_DNA"/>
</dbReference>
<dbReference type="NCBIfam" id="TIGR01730">
    <property type="entry name" value="RND_mfp"/>
    <property type="match status" value="1"/>
</dbReference>